<sequence length="72" mass="7743">MAAVSAIRKGSRLRNLWPSRTLRMPPPASPPSDATIVEADLAGQDPQALPRGLTAHELIAMARTARARRSQS</sequence>
<dbReference type="Proteomes" id="UP001596237">
    <property type="component" value="Unassembled WGS sequence"/>
</dbReference>
<gene>
    <name evidence="1" type="ORF">ACFQDP_07990</name>
</gene>
<reference evidence="2" key="1">
    <citation type="journal article" date="2019" name="Int. J. Syst. Evol. Microbiol.">
        <title>The Global Catalogue of Microorganisms (GCM) 10K type strain sequencing project: providing services to taxonomists for standard genome sequencing and annotation.</title>
        <authorList>
            <consortium name="The Broad Institute Genomics Platform"/>
            <consortium name="The Broad Institute Genome Sequencing Center for Infectious Disease"/>
            <person name="Wu L."/>
            <person name="Ma J."/>
        </authorList>
    </citation>
    <scope>NUCLEOTIDE SEQUENCE [LARGE SCALE GENOMIC DNA]</scope>
    <source>
        <strain evidence="2">CCUG 36916</strain>
    </source>
</reference>
<keyword evidence="2" id="KW-1185">Reference proteome</keyword>
<proteinExistence type="predicted"/>
<comment type="caution">
    <text evidence="1">The sequence shown here is derived from an EMBL/GenBank/DDBJ whole genome shotgun (WGS) entry which is preliminary data.</text>
</comment>
<evidence type="ECO:0000313" key="2">
    <source>
        <dbReference type="Proteomes" id="UP001596237"/>
    </source>
</evidence>
<protein>
    <submittedName>
        <fullName evidence="1">Uncharacterized protein</fullName>
    </submittedName>
</protein>
<name>A0ABW1WMG4_9HYPH</name>
<dbReference type="RefSeq" id="WP_009864617.1">
    <property type="nucleotide sequence ID" value="NZ_JBHSTT010000026.1"/>
</dbReference>
<evidence type="ECO:0000313" key="1">
    <source>
        <dbReference type="EMBL" id="MFC6389280.1"/>
    </source>
</evidence>
<accession>A0ABW1WMG4</accession>
<organism evidence="1 2">
    <name type="scientific">Methylorubrum zatmanii</name>
    <dbReference type="NCBI Taxonomy" id="29429"/>
    <lineage>
        <taxon>Bacteria</taxon>
        <taxon>Pseudomonadati</taxon>
        <taxon>Pseudomonadota</taxon>
        <taxon>Alphaproteobacteria</taxon>
        <taxon>Hyphomicrobiales</taxon>
        <taxon>Methylobacteriaceae</taxon>
        <taxon>Methylorubrum</taxon>
    </lineage>
</organism>
<dbReference type="EMBL" id="JBHSTT010000026">
    <property type="protein sequence ID" value="MFC6389280.1"/>
    <property type="molecule type" value="Genomic_DNA"/>
</dbReference>